<dbReference type="InterPro" id="IPR007634">
    <property type="entry name" value="RNA_pol_sigma_54_DNA-bd"/>
</dbReference>
<dbReference type="Pfam" id="PF04552">
    <property type="entry name" value="Sigma54_DBD"/>
    <property type="match status" value="1"/>
</dbReference>
<keyword evidence="5 9" id="KW-0805">Transcription regulation</keyword>
<keyword evidence="8 9" id="KW-0804">Transcription</keyword>
<reference evidence="12 13" key="1">
    <citation type="submission" date="2018-04" db="EMBL/GenBank/DDBJ databases">
        <title>Genomic Encyclopedia of Archaeal and Bacterial Type Strains, Phase II (KMG-II): from individual species to whole genera.</title>
        <authorList>
            <person name="Goeker M."/>
        </authorList>
    </citation>
    <scope>NUCLEOTIDE SEQUENCE [LARGE SCALE GENOMIC DNA]</scope>
    <source>
        <strain evidence="12 13">DSM 18064</strain>
    </source>
</reference>
<keyword evidence="3 9" id="KW-0808">Transferase</keyword>
<evidence type="ECO:0000256" key="7">
    <source>
        <dbReference type="ARBA" id="ARBA00023125"/>
    </source>
</evidence>
<comment type="function">
    <text evidence="9">Sigma factors are initiation factors that promote the attachment of RNA polymerase to specific initiation sites and are then released.</text>
</comment>
<dbReference type="GO" id="GO:0006352">
    <property type="term" value="P:DNA-templated transcription initiation"/>
    <property type="evidence" value="ECO:0007669"/>
    <property type="project" value="InterPro"/>
</dbReference>
<dbReference type="Gene3D" id="1.10.10.60">
    <property type="entry name" value="Homeodomain-like"/>
    <property type="match status" value="1"/>
</dbReference>
<accession>A0A2T5BP98</accession>
<organism evidence="12 13">
    <name type="scientific">Rhodovulum imhoffii</name>
    <dbReference type="NCBI Taxonomy" id="365340"/>
    <lineage>
        <taxon>Bacteria</taxon>
        <taxon>Pseudomonadati</taxon>
        <taxon>Pseudomonadota</taxon>
        <taxon>Alphaproteobacteria</taxon>
        <taxon>Rhodobacterales</taxon>
        <taxon>Paracoccaceae</taxon>
        <taxon>Rhodovulum</taxon>
    </lineage>
</organism>
<keyword evidence="6 9" id="KW-0731">Sigma factor</keyword>
<keyword evidence="4 9" id="KW-0548">Nucleotidyltransferase</keyword>
<evidence type="ECO:0000259" key="11">
    <source>
        <dbReference type="Pfam" id="PF04963"/>
    </source>
</evidence>
<evidence type="ECO:0000256" key="6">
    <source>
        <dbReference type="ARBA" id="ARBA00023082"/>
    </source>
</evidence>
<dbReference type="OrthoDB" id="9814402at2"/>
<dbReference type="GO" id="GO:0000428">
    <property type="term" value="C:DNA-directed RNA polymerase complex"/>
    <property type="evidence" value="ECO:0007669"/>
    <property type="project" value="UniProtKB-KW"/>
</dbReference>
<dbReference type="Pfam" id="PF04963">
    <property type="entry name" value="Sigma54_CBD"/>
    <property type="match status" value="1"/>
</dbReference>
<dbReference type="AlphaFoldDB" id="A0A2T5BP98"/>
<feature type="domain" description="RNA polymerase sigma factor 54 DNA-binding" evidence="10">
    <location>
        <begin position="262"/>
        <end position="417"/>
    </location>
</feature>
<evidence type="ECO:0000256" key="2">
    <source>
        <dbReference type="ARBA" id="ARBA00022478"/>
    </source>
</evidence>
<dbReference type="PANTHER" id="PTHR32248">
    <property type="entry name" value="RNA POLYMERASE SIGMA-54 FACTOR"/>
    <property type="match status" value="1"/>
</dbReference>
<comment type="similarity">
    <text evidence="1 9">Belongs to the sigma-54 factor family.</text>
</comment>
<evidence type="ECO:0000313" key="13">
    <source>
        <dbReference type="Proteomes" id="UP000243859"/>
    </source>
</evidence>
<dbReference type="GO" id="GO:0003677">
    <property type="term" value="F:DNA binding"/>
    <property type="evidence" value="ECO:0007669"/>
    <property type="project" value="UniProtKB-KW"/>
</dbReference>
<dbReference type="InterPro" id="IPR000394">
    <property type="entry name" value="RNA_pol_sigma_54"/>
</dbReference>
<dbReference type="PROSITE" id="PS00718">
    <property type="entry name" value="SIGMA54_2"/>
    <property type="match status" value="1"/>
</dbReference>
<dbReference type="Pfam" id="PF00309">
    <property type="entry name" value="Sigma54_AID"/>
    <property type="match status" value="1"/>
</dbReference>
<evidence type="ECO:0000256" key="5">
    <source>
        <dbReference type="ARBA" id="ARBA00023015"/>
    </source>
</evidence>
<sequence>MSLNQGLHVRQSQRLALSAGVRVGLSLLCLPIVELADELQALADKNPLLDYVPPEGGGLGQAEALAAPISLADRLCEQIGLMTLPPRVAALAKYLAGDLDERGFLGSTAAELAETLDLAEEEVARAIAVLQACEPAGVAARDLRECFVLQLAALGVNADLARRAGPHLGALAEGRLAGLPAKLGASAAEIAEILRLLPGLTPSPAANMGDAPPPALADLLVEEDGASGFVVTLNSRDSPSLRVDSALMKELSRLRNISPELRVQRTQAEDLIRAQTFRGETLLRVGREIVTAQQGFFAEGAAHMVPLTRVVLAQRLNLHPTTVGRALSGKALSFRGAVYALAAFVPAALPQSDGSVLSAYAVKRRIQTLVAGEDRRKTLSDGALVALLAAEGVDISRRTVAKYRQGMGIPPAFERRRIKAAQAKIRIDFEGRKG</sequence>
<name>A0A2T5BP98_9RHOB</name>
<dbReference type="InterPro" id="IPR038709">
    <property type="entry name" value="RpoN_core-bd_sf"/>
</dbReference>
<evidence type="ECO:0000256" key="8">
    <source>
        <dbReference type="ARBA" id="ARBA00023163"/>
    </source>
</evidence>
<feature type="domain" description="RNA polymerase sigma factor 54 core-binding" evidence="11">
    <location>
        <begin position="64"/>
        <end position="245"/>
    </location>
</feature>
<evidence type="ECO:0000259" key="10">
    <source>
        <dbReference type="Pfam" id="PF04552"/>
    </source>
</evidence>
<dbReference type="PRINTS" id="PR00045">
    <property type="entry name" value="SIGMA54FCT"/>
</dbReference>
<evidence type="ECO:0000256" key="4">
    <source>
        <dbReference type="ARBA" id="ARBA00022695"/>
    </source>
</evidence>
<dbReference type="PROSITE" id="PS50044">
    <property type="entry name" value="SIGMA54_3"/>
    <property type="match status" value="1"/>
</dbReference>
<keyword evidence="13" id="KW-1185">Reference proteome</keyword>
<dbReference type="PANTHER" id="PTHR32248:SF4">
    <property type="entry name" value="RNA POLYMERASE SIGMA-54 FACTOR"/>
    <property type="match status" value="1"/>
</dbReference>
<dbReference type="RefSeq" id="WP_107893386.1">
    <property type="nucleotide sequence ID" value="NZ_NHSI01000020.1"/>
</dbReference>
<dbReference type="GO" id="GO:0016779">
    <property type="term" value="F:nucleotidyltransferase activity"/>
    <property type="evidence" value="ECO:0007669"/>
    <property type="project" value="UniProtKB-KW"/>
</dbReference>
<gene>
    <name evidence="12" type="ORF">C8N32_12115</name>
</gene>
<evidence type="ECO:0000256" key="9">
    <source>
        <dbReference type="PIRNR" id="PIRNR000774"/>
    </source>
</evidence>
<comment type="caution">
    <text evidence="12">The sequence shown here is derived from an EMBL/GenBank/DDBJ whole genome shotgun (WGS) entry which is preliminary data.</text>
</comment>
<dbReference type="EMBL" id="QAAA01000021">
    <property type="protein sequence ID" value="PTN00850.1"/>
    <property type="molecule type" value="Genomic_DNA"/>
</dbReference>
<evidence type="ECO:0000256" key="3">
    <source>
        <dbReference type="ARBA" id="ARBA00022679"/>
    </source>
</evidence>
<evidence type="ECO:0000313" key="12">
    <source>
        <dbReference type="EMBL" id="PTN00850.1"/>
    </source>
</evidence>
<keyword evidence="2 9" id="KW-0240">DNA-directed RNA polymerase</keyword>
<keyword evidence="7 9" id="KW-0238">DNA-binding</keyword>
<dbReference type="Proteomes" id="UP000243859">
    <property type="component" value="Unassembled WGS sequence"/>
</dbReference>
<dbReference type="PIRSF" id="PIRSF000774">
    <property type="entry name" value="RpoN"/>
    <property type="match status" value="1"/>
</dbReference>
<protein>
    <recommendedName>
        <fullName evidence="9">RNA polymerase sigma-54 factor</fullName>
    </recommendedName>
</protein>
<proteinExistence type="inferred from homology"/>
<dbReference type="GO" id="GO:0016987">
    <property type="term" value="F:sigma factor activity"/>
    <property type="evidence" value="ECO:0007669"/>
    <property type="project" value="UniProtKB-KW"/>
</dbReference>
<dbReference type="GO" id="GO:0001216">
    <property type="term" value="F:DNA-binding transcription activator activity"/>
    <property type="evidence" value="ECO:0007669"/>
    <property type="project" value="InterPro"/>
</dbReference>
<dbReference type="InterPro" id="IPR007046">
    <property type="entry name" value="RNA_pol_sigma_54_core-bd"/>
</dbReference>
<dbReference type="Gene3D" id="1.10.10.1330">
    <property type="entry name" value="RNA polymerase sigma-54 factor, core-binding domain"/>
    <property type="match status" value="1"/>
</dbReference>
<evidence type="ECO:0000256" key="1">
    <source>
        <dbReference type="ARBA" id="ARBA00008798"/>
    </source>
</evidence>